<keyword evidence="4" id="KW-1185">Reference proteome</keyword>
<accession>A0A4P9URU7</accession>
<dbReference type="Gene3D" id="1.10.132.90">
    <property type="match status" value="1"/>
</dbReference>
<dbReference type="KEGG" id="mbur:EQU24_19785"/>
<evidence type="ECO:0000313" key="3">
    <source>
        <dbReference type="EMBL" id="QCW84224.1"/>
    </source>
</evidence>
<gene>
    <name evidence="3" type="ORF">EQU24_19785</name>
</gene>
<evidence type="ECO:0000259" key="2">
    <source>
        <dbReference type="Pfam" id="PF18433"/>
    </source>
</evidence>
<feature type="domain" description="DUF5610" evidence="2">
    <location>
        <begin position="68"/>
        <end position="188"/>
    </location>
</feature>
<proteinExistence type="predicted"/>
<sequence length="197" mass="21337">MEIKTEPFGQTVSSMAKDPSHKSEGPFGQKISELAQTKKSETSAAEAKTELNRSILQASLDVSLSAGNEPMALLFKTALEGINDALKADFGDNAIQKAYEDGVDVSPEATAGRIVQMSTAFFERYHANHSDLSIEEALESFVELIGKGIDKGFGEARDILKGLNVLEGSIADNIDKTYDLVQEGLKAFVENYQSARE</sequence>
<organism evidence="3 4">
    <name type="scientific">Methylotuvimicrobium buryatense</name>
    <name type="common">Methylomicrobium buryatense</name>
    <dbReference type="NCBI Taxonomy" id="95641"/>
    <lineage>
        <taxon>Bacteria</taxon>
        <taxon>Pseudomonadati</taxon>
        <taxon>Pseudomonadota</taxon>
        <taxon>Gammaproteobacteria</taxon>
        <taxon>Methylococcales</taxon>
        <taxon>Methylococcaceae</taxon>
        <taxon>Methylotuvimicrobium</taxon>
    </lineage>
</organism>
<evidence type="ECO:0000313" key="4">
    <source>
        <dbReference type="Proteomes" id="UP000305881"/>
    </source>
</evidence>
<dbReference type="Pfam" id="PF18433">
    <property type="entry name" value="DUF5610"/>
    <property type="match status" value="1"/>
</dbReference>
<dbReference type="RefSeq" id="WP_017841900.1">
    <property type="nucleotide sequence ID" value="NZ_CP035467.1"/>
</dbReference>
<dbReference type="AlphaFoldDB" id="A0A4P9URU7"/>
<reference evidence="4" key="1">
    <citation type="journal article" date="2019" name="J. Bacteriol.">
        <title>A Mutagenic Screen Identifies a TonB-Dependent Receptor Required for the Lanthanide Metal Switch in the Type I Methanotroph 'Methylotuvimicrobium buryatense' 5GB1C.</title>
        <authorList>
            <person name="Groom J.D."/>
            <person name="Ford S.M."/>
            <person name="Pesesky M.W."/>
            <person name="Lidstrom M.E."/>
        </authorList>
    </citation>
    <scope>NUCLEOTIDE SEQUENCE [LARGE SCALE GENOMIC DNA]</scope>
    <source>
        <strain evidence="4">5GB1C</strain>
    </source>
</reference>
<protein>
    <recommendedName>
        <fullName evidence="2">DUF5610 domain-containing protein</fullName>
    </recommendedName>
</protein>
<dbReference type="STRING" id="675511.GCA_000341735_03481"/>
<dbReference type="Proteomes" id="UP000305881">
    <property type="component" value="Chromosome"/>
</dbReference>
<feature type="region of interest" description="Disordered" evidence="1">
    <location>
        <begin position="1"/>
        <end position="39"/>
    </location>
</feature>
<dbReference type="InterPro" id="IPR041651">
    <property type="entry name" value="DUF5610"/>
</dbReference>
<dbReference type="EMBL" id="CP035467">
    <property type="protein sequence ID" value="QCW84224.1"/>
    <property type="molecule type" value="Genomic_DNA"/>
</dbReference>
<dbReference type="OrthoDB" id="7366224at2"/>
<name>A0A4P9URU7_METBY</name>
<evidence type="ECO:0000256" key="1">
    <source>
        <dbReference type="SAM" id="MobiDB-lite"/>
    </source>
</evidence>